<reference evidence="7" key="1">
    <citation type="journal article" date="2017" name="Front. Plant Sci.">
        <title>Climate Clever Clovers: New Paradigm to Reduce the Environmental Footprint of Ruminants by Breeding Low Methanogenic Forages Utilizing Haplotype Variation.</title>
        <authorList>
            <person name="Kaur P."/>
            <person name="Appels R."/>
            <person name="Bayer P.E."/>
            <person name="Keeble-Gagnere G."/>
            <person name="Wang J."/>
            <person name="Hirakawa H."/>
            <person name="Shirasawa K."/>
            <person name="Vercoe P."/>
            <person name="Stefanova K."/>
            <person name="Durmic Z."/>
            <person name="Nichols P."/>
            <person name="Revell C."/>
            <person name="Isobe S.N."/>
            <person name="Edwards D."/>
            <person name="Erskine W."/>
        </authorList>
    </citation>
    <scope>NUCLEOTIDE SEQUENCE [LARGE SCALE GENOMIC DNA]</scope>
    <source>
        <strain evidence="7">cv. Daliak</strain>
    </source>
</reference>
<dbReference type="InterPro" id="IPR036390">
    <property type="entry name" value="WH_DNA-bd_sf"/>
</dbReference>
<evidence type="ECO:0000256" key="4">
    <source>
        <dbReference type="ARBA" id="ARBA00023027"/>
    </source>
</evidence>
<organism evidence="6 7">
    <name type="scientific">Trifolium subterraneum</name>
    <name type="common">Subterranean clover</name>
    <dbReference type="NCBI Taxonomy" id="3900"/>
    <lineage>
        <taxon>Eukaryota</taxon>
        <taxon>Viridiplantae</taxon>
        <taxon>Streptophyta</taxon>
        <taxon>Embryophyta</taxon>
        <taxon>Tracheophyta</taxon>
        <taxon>Spermatophyta</taxon>
        <taxon>Magnoliopsida</taxon>
        <taxon>eudicotyledons</taxon>
        <taxon>Gunneridae</taxon>
        <taxon>Pentapetalae</taxon>
        <taxon>rosids</taxon>
        <taxon>fabids</taxon>
        <taxon>Fabales</taxon>
        <taxon>Fabaceae</taxon>
        <taxon>Papilionoideae</taxon>
        <taxon>50 kb inversion clade</taxon>
        <taxon>NPAAA clade</taxon>
        <taxon>Hologalegina</taxon>
        <taxon>IRL clade</taxon>
        <taxon>Trifolieae</taxon>
        <taxon>Trifolium</taxon>
    </lineage>
</organism>
<dbReference type="InterPro" id="IPR002182">
    <property type="entry name" value="NB-ARC"/>
</dbReference>
<evidence type="ECO:0000313" key="6">
    <source>
        <dbReference type="EMBL" id="GAU46779.1"/>
    </source>
</evidence>
<evidence type="ECO:0000259" key="5">
    <source>
        <dbReference type="PROSITE" id="PS50104"/>
    </source>
</evidence>
<dbReference type="Proteomes" id="UP000242715">
    <property type="component" value="Unassembled WGS sequence"/>
</dbReference>
<dbReference type="OrthoDB" id="1901675at2759"/>
<dbReference type="Pfam" id="PF01582">
    <property type="entry name" value="TIR"/>
    <property type="match status" value="1"/>
</dbReference>
<dbReference type="InterPro" id="IPR000157">
    <property type="entry name" value="TIR_dom"/>
</dbReference>
<dbReference type="AlphaFoldDB" id="A0A2Z6PKH2"/>
<dbReference type="PANTHER" id="PTHR11017:SF560">
    <property type="entry name" value="RESISTANCE PROTEIN (TIR-NBS-LRR CLASS), PUTATIVE-RELATED"/>
    <property type="match status" value="1"/>
</dbReference>
<gene>
    <name evidence="6" type="ORF">TSUD_351780</name>
</gene>
<dbReference type="GO" id="GO:0006952">
    <property type="term" value="P:defense response"/>
    <property type="evidence" value="ECO:0007669"/>
    <property type="project" value="UniProtKB-KW"/>
</dbReference>
<protein>
    <recommendedName>
        <fullName evidence="5">TIR domain-containing protein</fullName>
    </recommendedName>
</protein>
<keyword evidence="7" id="KW-1185">Reference proteome</keyword>
<keyword evidence="3" id="KW-0611">Plant defense</keyword>
<dbReference type="SUPFAM" id="SSF52200">
    <property type="entry name" value="Toll/Interleukin receptor TIR domain"/>
    <property type="match status" value="1"/>
</dbReference>
<dbReference type="SUPFAM" id="SSF52058">
    <property type="entry name" value="L domain-like"/>
    <property type="match status" value="1"/>
</dbReference>
<dbReference type="Gene3D" id="3.40.50.10140">
    <property type="entry name" value="Toll/interleukin-1 receptor homology (TIR) domain"/>
    <property type="match status" value="1"/>
</dbReference>
<name>A0A2Z6PKH2_TRISU</name>
<evidence type="ECO:0000256" key="2">
    <source>
        <dbReference type="ARBA" id="ARBA00022737"/>
    </source>
</evidence>
<dbReference type="GO" id="GO:0043531">
    <property type="term" value="F:ADP binding"/>
    <property type="evidence" value="ECO:0007669"/>
    <property type="project" value="InterPro"/>
</dbReference>
<dbReference type="SMART" id="SM00255">
    <property type="entry name" value="TIR"/>
    <property type="match status" value="1"/>
</dbReference>
<dbReference type="PROSITE" id="PS50104">
    <property type="entry name" value="TIR"/>
    <property type="match status" value="1"/>
</dbReference>
<evidence type="ECO:0000313" key="7">
    <source>
        <dbReference type="Proteomes" id="UP000242715"/>
    </source>
</evidence>
<evidence type="ECO:0000256" key="3">
    <source>
        <dbReference type="ARBA" id="ARBA00022821"/>
    </source>
</evidence>
<dbReference type="Gene3D" id="1.10.8.430">
    <property type="entry name" value="Helical domain of apoptotic protease-activating factors"/>
    <property type="match status" value="1"/>
</dbReference>
<keyword evidence="2" id="KW-0677">Repeat</keyword>
<feature type="domain" description="TIR" evidence="5">
    <location>
        <begin position="13"/>
        <end position="178"/>
    </location>
</feature>
<dbReference type="Pfam" id="PF23282">
    <property type="entry name" value="WHD_ROQ1"/>
    <property type="match status" value="1"/>
</dbReference>
<keyword evidence="1" id="KW-0433">Leucine-rich repeat</keyword>
<dbReference type="InterPro" id="IPR058192">
    <property type="entry name" value="WHD_ROQ1-like"/>
</dbReference>
<dbReference type="InterPro" id="IPR044974">
    <property type="entry name" value="Disease_R_plants"/>
</dbReference>
<dbReference type="PRINTS" id="PR00364">
    <property type="entry name" value="DISEASERSIST"/>
</dbReference>
<dbReference type="PANTHER" id="PTHR11017">
    <property type="entry name" value="LEUCINE-RICH REPEAT-CONTAINING PROTEIN"/>
    <property type="match status" value="1"/>
</dbReference>
<dbReference type="Gene3D" id="3.80.10.10">
    <property type="entry name" value="Ribonuclease Inhibitor"/>
    <property type="match status" value="1"/>
</dbReference>
<dbReference type="SUPFAM" id="SSF46785">
    <property type="entry name" value="Winged helix' DNA-binding domain"/>
    <property type="match status" value="1"/>
</dbReference>
<evidence type="ECO:0000256" key="1">
    <source>
        <dbReference type="ARBA" id="ARBA00022614"/>
    </source>
</evidence>
<keyword evidence="4" id="KW-0520">NAD</keyword>
<accession>A0A2Z6PKH2</accession>
<dbReference type="SUPFAM" id="SSF52540">
    <property type="entry name" value="P-loop containing nucleoside triphosphate hydrolases"/>
    <property type="match status" value="1"/>
</dbReference>
<dbReference type="InterPro" id="IPR042197">
    <property type="entry name" value="Apaf_helical"/>
</dbReference>
<proteinExistence type="predicted"/>
<dbReference type="InterPro" id="IPR032675">
    <property type="entry name" value="LRR_dom_sf"/>
</dbReference>
<dbReference type="FunFam" id="3.40.50.10140:FF:000007">
    <property type="entry name" value="Disease resistance protein (TIR-NBS-LRR class)"/>
    <property type="match status" value="1"/>
</dbReference>
<dbReference type="GO" id="GO:0007165">
    <property type="term" value="P:signal transduction"/>
    <property type="evidence" value="ECO:0007669"/>
    <property type="project" value="InterPro"/>
</dbReference>
<dbReference type="Gene3D" id="3.40.50.300">
    <property type="entry name" value="P-loop containing nucleotide triphosphate hydrolases"/>
    <property type="match status" value="1"/>
</dbReference>
<dbReference type="InterPro" id="IPR035897">
    <property type="entry name" value="Toll_tir_struct_dom_sf"/>
</dbReference>
<dbReference type="Pfam" id="PF00931">
    <property type="entry name" value="NB-ARC"/>
    <property type="match status" value="1"/>
</dbReference>
<dbReference type="EMBL" id="DF974252">
    <property type="protein sequence ID" value="GAU46779.1"/>
    <property type="molecule type" value="Genomic_DNA"/>
</dbReference>
<dbReference type="InterPro" id="IPR027417">
    <property type="entry name" value="P-loop_NTPase"/>
</dbReference>
<sequence length="1049" mass="118072">MSSSSSSSSTSQWIYDVFLSFRGEDVRRNFVAHLHKALSDARINTFLDDKKLEKGAELGPELMRAIKGSRISIVVFSKNYIRSSWCLKELVEIMACAKNCDQVVVLPIFYDVDPSHLRHQKGGYGKALQATAKGRKHLLNDWKIALTKAATMIGWDAKNVGTDVELISQIVDNVKRKLNSRLLNITKYPVGLDTRVQQVIRLIENRSSEVCMIGIWGMGGSGKTTTVTAIYNQFQCKFENHGFIENIREVCSGGVKGIKQLQKQLLADVLKSNEKINGTASGITTIEKRFMGKRALIVLDDVSTFDQVEALCGNCKCFGAGSVLIVTSRDVNILKKLKVDYIYSIKEMDEIKSLELFSWHAFGQQSPKREFSELSSSIVAYCKGLPLALEVIGSFLHDRTVQEWESTLSTLEKIPDDQVHKKLRISYDGLKKDTEKNIFLDICCFFIGEDRAYVSDIIDGCGLSAGIGITVLVERSLVKVEKNNKLGMHGLLRDMGREIVCERSRKLLGERSRLWFHEDAHKVLTENAGTETVEGLVLESQSTSNVCIKTDAFKEMKNLRLLRLDHVDLTGAFKYLSKELRWLHWQRFTCEYIPDDFYLGNLVVLELKHSNIKRVWNETKLMKKLKILNLSHSKYLTSTPDFSKLPYLEMLIMEDCPDLSEVHQSIGDLSKLLLINLKDCISLSNLPEKINQLTSLKTLILSGCSKVDRLEEGILQMESLTTLAIDDTGVKEEPYSVVRLNNIGYISLCGCEGSSRDVFYSFIRSWMSPTMNLPLNNSDFLTPIVRSLQQLRTVWIQCHSENQLTQELKIIFDQYDINSTESEALPIPNDSLRSHLIGMRRFSTVMDTLGKSISQGLTTNDSSNFFLPGGNHPSCLAYTGVGPSAPFQVPKDIDCRMEGIVLRVVYSSTFEKLADECLTSVLIVNYTKCTIHIYKRDTIISFNDEDWKNLTSNLGPGDDMKIYVAFEHGLIVKKTIVYLVSGQSIIVDVDDANMEVEPSEEVSVQPSLEVKVKQSPKPIKSIFTRVPNRIGLRGCRGLGSCVEKEGIRI</sequence>